<evidence type="ECO:0000313" key="2">
    <source>
        <dbReference type="EMBL" id="KKO74804.1"/>
    </source>
</evidence>
<reference evidence="2 3" key="1">
    <citation type="journal article" date="2015" name="Environ. Microbiol.">
        <title>Genome analyses suggest the presence of polyploidy and recent human-driven expansions in eight global populations of the honeybee pathogen Nosema ceranae.</title>
        <authorList>
            <person name="Pelin A."/>
            <person name="Selman M."/>
            <person name="Aris-Brosou S."/>
            <person name="Farinelli L."/>
            <person name="Corradi N."/>
        </authorList>
    </citation>
    <scope>NUCLEOTIDE SEQUENCE [LARGE SCALE GENOMIC DNA]</scope>
    <source>
        <strain evidence="2 3">PA08 1199</strain>
    </source>
</reference>
<dbReference type="EMBL" id="JPQZ01000044">
    <property type="protein sequence ID" value="KKO74804.1"/>
    <property type="molecule type" value="Genomic_DNA"/>
</dbReference>
<dbReference type="GeneID" id="36320595"/>
<dbReference type="RefSeq" id="XP_024330546.1">
    <property type="nucleotide sequence ID" value="XM_024475648.1"/>
</dbReference>
<dbReference type="VEuPathDB" id="MicrosporidiaDB:AAJ76_4400011061"/>
<evidence type="ECO:0000256" key="1">
    <source>
        <dbReference type="SAM" id="MobiDB-lite"/>
    </source>
</evidence>
<sequence>MQYWLQTIFCSTQILNFDCLDDLENTSNTLKACEKKEIYQKSQASTEIENKYLDENPPESILLNDLTNFINESLNIENTNVDNDLNNFLFTITSESEFFLNNRTHPAFITNECENQSCTINQLINDTTIFEDHYSNQNDEIYNFATNLFYNNNTNLPLHMTQNNLIQGRYVNQENHTFIQANDDVSSLSDRYTNNLRTIRINDSKDDQMNKLFHVYDSSTINSFETNTFSNNAYKNDNNGKDKESGTNTNFNIQENNTSDPLKCERENNYTFLVYQFTVNERRIFDNCKNFEVKFRFFCKTIISNKIPHFIKKLETSNLTDDLKNKLILALASLSSFLVDISKIYINTNQPSMHYFLKLLNITCAKFSHYADVSKNFLILDLIYNEFLLVSNRSLHFSYYDFNKIKQMLIGINKRFNYFSKQLFKLKESMEKSISN</sequence>
<accession>A0A0F9ZAG9</accession>
<comment type="caution">
    <text evidence="2">The sequence shown here is derived from an EMBL/GenBank/DDBJ whole genome shotgun (WGS) entry which is preliminary data.</text>
</comment>
<keyword evidence="3" id="KW-1185">Reference proteome</keyword>
<dbReference type="VEuPathDB" id="MicrosporidiaDB:NCER_101074"/>
<name>A0A0F9ZAG9_9MICR</name>
<organism evidence="2 3">
    <name type="scientific">Vairimorpha ceranae</name>
    <dbReference type="NCBI Taxonomy" id="40302"/>
    <lineage>
        <taxon>Eukaryota</taxon>
        <taxon>Fungi</taxon>
        <taxon>Fungi incertae sedis</taxon>
        <taxon>Microsporidia</taxon>
        <taxon>Nosematidae</taxon>
        <taxon>Vairimorpha</taxon>
    </lineage>
</organism>
<evidence type="ECO:0000313" key="3">
    <source>
        <dbReference type="Proteomes" id="UP000034350"/>
    </source>
</evidence>
<dbReference type="Proteomes" id="UP000034350">
    <property type="component" value="Unassembled WGS sequence"/>
</dbReference>
<gene>
    <name evidence="2" type="ORF">AAJ76_4400011061</name>
</gene>
<feature type="region of interest" description="Disordered" evidence="1">
    <location>
        <begin position="232"/>
        <end position="260"/>
    </location>
</feature>
<dbReference type="AlphaFoldDB" id="A0A0F9ZAG9"/>
<proteinExistence type="predicted"/>
<protein>
    <submittedName>
        <fullName evidence="2">Uncharacterized protein</fullName>
    </submittedName>
</protein>
<feature type="compositionally biased region" description="Polar residues" evidence="1">
    <location>
        <begin position="246"/>
        <end position="260"/>
    </location>
</feature>